<proteinExistence type="predicted"/>
<feature type="chain" id="PRO_5021854689" evidence="2">
    <location>
        <begin position="17"/>
        <end position="146"/>
    </location>
</feature>
<dbReference type="AlphaFoldDB" id="A0A562T1K7"/>
<gene>
    <name evidence="4" type="ORF">JM93_02412</name>
</gene>
<dbReference type="RefSeq" id="WP_145343537.1">
    <property type="nucleotide sequence ID" value="NZ_SMLY01000082.1"/>
</dbReference>
<reference evidence="4 5" key="1">
    <citation type="submission" date="2019-07" db="EMBL/GenBank/DDBJ databases">
        <title>Genomic Encyclopedia of Archaeal and Bacterial Type Strains, Phase II (KMG-II): from individual species to whole genera.</title>
        <authorList>
            <person name="Goeker M."/>
        </authorList>
    </citation>
    <scope>NUCLEOTIDE SEQUENCE [LARGE SCALE GENOMIC DNA]</scope>
    <source>
        <strain evidence="4 5">ATCC BAA-252</strain>
    </source>
</reference>
<evidence type="ECO:0000313" key="4">
    <source>
        <dbReference type="EMBL" id="TWI87173.1"/>
    </source>
</evidence>
<evidence type="ECO:0000259" key="3">
    <source>
        <dbReference type="Pfam" id="PF09335"/>
    </source>
</evidence>
<evidence type="ECO:0000256" key="1">
    <source>
        <dbReference type="SAM" id="Phobius"/>
    </source>
</evidence>
<protein>
    <submittedName>
        <fullName evidence="4">Membrane protein YqaA with SNARE-associated domain</fullName>
    </submittedName>
</protein>
<dbReference type="InterPro" id="IPR051311">
    <property type="entry name" value="DedA_domain"/>
</dbReference>
<feature type="transmembrane region" description="Helical" evidence="1">
    <location>
        <begin position="39"/>
        <end position="60"/>
    </location>
</feature>
<dbReference type="OrthoDB" id="9814483at2"/>
<dbReference type="Proteomes" id="UP000320593">
    <property type="component" value="Unassembled WGS sequence"/>
</dbReference>
<dbReference type="Pfam" id="PF09335">
    <property type="entry name" value="VTT_dom"/>
    <property type="match status" value="1"/>
</dbReference>
<organism evidence="4 5">
    <name type="scientific">Roseibium hamelinense</name>
    <dbReference type="NCBI Taxonomy" id="150831"/>
    <lineage>
        <taxon>Bacteria</taxon>
        <taxon>Pseudomonadati</taxon>
        <taxon>Pseudomonadota</taxon>
        <taxon>Alphaproteobacteria</taxon>
        <taxon>Hyphomicrobiales</taxon>
        <taxon>Stappiaceae</taxon>
        <taxon>Roseibium</taxon>
    </lineage>
</organism>
<dbReference type="InterPro" id="IPR032816">
    <property type="entry name" value="VTT_dom"/>
</dbReference>
<evidence type="ECO:0000313" key="5">
    <source>
        <dbReference type="Proteomes" id="UP000320593"/>
    </source>
</evidence>
<dbReference type="PANTHER" id="PTHR42709:SF4">
    <property type="entry name" value="INNER MEMBRANE PROTEIN YQAA"/>
    <property type="match status" value="1"/>
</dbReference>
<feature type="signal peptide" evidence="2">
    <location>
        <begin position="1"/>
        <end position="16"/>
    </location>
</feature>
<dbReference type="PANTHER" id="PTHR42709">
    <property type="entry name" value="ALKALINE PHOSPHATASE LIKE PROTEIN"/>
    <property type="match status" value="1"/>
</dbReference>
<keyword evidence="1" id="KW-1133">Transmembrane helix</keyword>
<evidence type="ECO:0000256" key="2">
    <source>
        <dbReference type="SAM" id="SignalP"/>
    </source>
</evidence>
<keyword evidence="1" id="KW-0472">Membrane</keyword>
<accession>A0A562T1K7</accession>
<name>A0A562T1K7_9HYPH</name>
<dbReference type="EMBL" id="VLLF01000005">
    <property type="protein sequence ID" value="TWI87173.1"/>
    <property type="molecule type" value="Genomic_DNA"/>
</dbReference>
<keyword evidence="5" id="KW-1185">Reference proteome</keyword>
<sequence>MSLSVLIALFSSSFLAATLFPAQSELGLAFLVGSYPDQIPALVLVASLGNTLGACLNWVIGSGARRLEGRWWFPARPSSLARGQQFYNRYGHWSLLLSWMPIIGDPITLVAGVFKEPFWRFLVLVGLAKTGRYLVVALAAHSWGGG</sequence>
<keyword evidence="2" id="KW-0732">Signal</keyword>
<keyword evidence="1" id="KW-0812">Transmembrane</keyword>
<feature type="domain" description="VTT" evidence="3">
    <location>
        <begin position="36"/>
        <end position="139"/>
    </location>
</feature>
<comment type="caution">
    <text evidence="4">The sequence shown here is derived from an EMBL/GenBank/DDBJ whole genome shotgun (WGS) entry which is preliminary data.</text>
</comment>